<dbReference type="EMBL" id="ATLV01018472">
    <property type="status" value="NOT_ANNOTATED_CDS"/>
    <property type="molecule type" value="Genomic_DNA"/>
</dbReference>
<reference evidence="2" key="2">
    <citation type="submission" date="2020-05" db="UniProtKB">
        <authorList>
            <consortium name="EnsemblMetazoa"/>
        </authorList>
    </citation>
    <scope>IDENTIFICATION</scope>
</reference>
<dbReference type="AlphaFoldDB" id="A0A084VYU4"/>
<dbReference type="Proteomes" id="UP000030765">
    <property type="component" value="Unassembled WGS sequence"/>
</dbReference>
<gene>
    <name evidence="1" type="ORF">ZHAS_00010909</name>
</gene>
<name>A0A084VYU4_ANOSI</name>
<sequence>MLTDPTVCPSRETNGGNGAGARCIYPFNQNVPRPVEPDAESTRGVHGPDGQPVVVFFFFCIASLPKRRKWSEICFKCCPHGGFSLTRTTGKPAGRLRSPWRIDLMERFRWLHSSDISNGKRKGRLGLVYELSSTRRTIV</sequence>
<reference evidence="1 3" key="1">
    <citation type="journal article" date="2014" name="BMC Genomics">
        <title>Genome sequence of Anopheles sinensis provides insight into genetics basis of mosquito competence for malaria parasites.</title>
        <authorList>
            <person name="Zhou D."/>
            <person name="Zhang D."/>
            <person name="Ding G."/>
            <person name="Shi L."/>
            <person name="Hou Q."/>
            <person name="Ye Y."/>
            <person name="Xu Y."/>
            <person name="Zhou H."/>
            <person name="Xiong C."/>
            <person name="Li S."/>
            <person name="Yu J."/>
            <person name="Hong S."/>
            <person name="Yu X."/>
            <person name="Zou P."/>
            <person name="Chen C."/>
            <person name="Chang X."/>
            <person name="Wang W."/>
            <person name="Lv Y."/>
            <person name="Sun Y."/>
            <person name="Ma L."/>
            <person name="Shen B."/>
            <person name="Zhu C."/>
        </authorList>
    </citation>
    <scope>NUCLEOTIDE SEQUENCE [LARGE SCALE GENOMIC DNA]</scope>
</reference>
<accession>A0A084VYU4</accession>
<organism evidence="1">
    <name type="scientific">Anopheles sinensis</name>
    <name type="common">Mosquito</name>
    <dbReference type="NCBI Taxonomy" id="74873"/>
    <lineage>
        <taxon>Eukaryota</taxon>
        <taxon>Metazoa</taxon>
        <taxon>Ecdysozoa</taxon>
        <taxon>Arthropoda</taxon>
        <taxon>Hexapoda</taxon>
        <taxon>Insecta</taxon>
        <taxon>Pterygota</taxon>
        <taxon>Neoptera</taxon>
        <taxon>Endopterygota</taxon>
        <taxon>Diptera</taxon>
        <taxon>Nematocera</taxon>
        <taxon>Culicoidea</taxon>
        <taxon>Culicidae</taxon>
        <taxon>Anophelinae</taxon>
        <taxon>Anopheles</taxon>
    </lineage>
</organism>
<dbReference type="EnsemblMetazoa" id="ASIC010909-RA">
    <property type="protein sequence ID" value="ASIC010909-PA"/>
    <property type="gene ID" value="ASIC010909"/>
</dbReference>
<dbReference type="VEuPathDB" id="VectorBase:ASIC010909"/>
<proteinExistence type="predicted"/>
<evidence type="ECO:0000313" key="3">
    <source>
        <dbReference type="Proteomes" id="UP000030765"/>
    </source>
</evidence>
<evidence type="ECO:0000313" key="2">
    <source>
        <dbReference type="EnsemblMetazoa" id="ASIC010909-PA"/>
    </source>
</evidence>
<dbReference type="EMBL" id="KE525234">
    <property type="protein sequence ID" value="KFB43138.1"/>
    <property type="molecule type" value="Genomic_DNA"/>
</dbReference>
<protein>
    <submittedName>
        <fullName evidence="1 2">Uncharacterized protein</fullName>
    </submittedName>
</protein>
<keyword evidence="3" id="KW-1185">Reference proteome</keyword>
<evidence type="ECO:0000313" key="1">
    <source>
        <dbReference type="EMBL" id="KFB43138.1"/>
    </source>
</evidence>